<evidence type="ECO:0000259" key="1">
    <source>
        <dbReference type="Pfam" id="PF01298"/>
    </source>
</evidence>
<dbReference type="AlphaFoldDB" id="A0A7C9MGZ8"/>
<keyword evidence="3" id="KW-1185">Reference proteome</keyword>
<evidence type="ECO:0000313" key="2">
    <source>
        <dbReference type="EMBL" id="MXQ08676.1"/>
    </source>
</evidence>
<evidence type="ECO:0000313" key="3">
    <source>
        <dbReference type="Proteomes" id="UP000480350"/>
    </source>
</evidence>
<reference evidence="2 3" key="2">
    <citation type="submission" date="2020-03" db="EMBL/GenBank/DDBJ databases">
        <title>Kangsaoukella pontilimi gen. nov., sp. nov., a new member of the family Rhodobacteraceae isolated from a tidal mudflat.</title>
        <authorList>
            <person name="Kim I.S."/>
        </authorList>
    </citation>
    <scope>NUCLEOTIDE SEQUENCE [LARGE SCALE GENOMIC DNA]</scope>
    <source>
        <strain evidence="2 3">GH1-50</strain>
    </source>
</reference>
<proteinExistence type="predicted"/>
<dbReference type="EMBL" id="WUPT01000002">
    <property type="protein sequence ID" value="MXQ08676.1"/>
    <property type="molecule type" value="Genomic_DNA"/>
</dbReference>
<dbReference type="Proteomes" id="UP000480350">
    <property type="component" value="Unassembled WGS sequence"/>
</dbReference>
<feature type="domain" description="Transferrin-binding protein B C-lobe/N-lobe beta-barrel" evidence="1">
    <location>
        <begin position="131"/>
        <end position="241"/>
    </location>
</feature>
<dbReference type="Gene3D" id="2.40.160.90">
    <property type="match status" value="1"/>
</dbReference>
<name>A0A7C9MGZ8_9RHOB</name>
<comment type="caution">
    <text evidence="2">The sequence shown here is derived from an EMBL/GenBank/DDBJ whole genome shotgun (WGS) entry which is preliminary data.</text>
</comment>
<protein>
    <recommendedName>
        <fullName evidence="1">Transferrin-binding protein B C-lobe/N-lobe beta-barrel domain-containing protein</fullName>
    </recommendedName>
</protein>
<sequence length="263" mass="27037">MNDPFAVFQAMRGNPDFTASNTKGATGNMAVATFLGGAPVLRDVRMSLSEDMTVLTLQIEGLGTVNLPADGTPGETSGSWGEFFDGRYVTLFTFDDTGTIAYSDNRNIMSTVNGQGVFGLETPLDRLPTGSGPVSYSGDFETIGYVTSYTIPAGAATDGTMSMLVDFDSRTISGTTAGDIYYITSGKTLQVDGGATGTISGSVSGNGVAGSFTLNGAESSAFHSFEGNVFGWNADDIGGGVVASITGPGGTGYAYGTFETTRD</sequence>
<dbReference type="Pfam" id="PF01298">
    <property type="entry name" value="TbpB_B_D"/>
    <property type="match status" value="1"/>
</dbReference>
<gene>
    <name evidence="2" type="ORF">GQ651_12540</name>
</gene>
<dbReference type="InterPro" id="IPR011250">
    <property type="entry name" value="OMP/PagP_B-barrel"/>
</dbReference>
<dbReference type="SUPFAM" id="SSF56925">
    <property type="entry name" value="OMPA-like"/>
    <property type="match status" value="1"/>
</dbReference>
<reference evidence="2 3" key="1">
    <citation type="submission" date="2019-12" db="EMBL/GenBank/DDBJ databases">
        <authorList>
            <person name="Lee S.D."/>
        </authorList>
    </citation>
    <scope>NUCLEOTIDE SEQUENCE [LARGE SCALE GENOMIC DNA]</scope>
    <source>
        <strain evidence="2 3">GH1-50</strain>
    </source>
</reference>
<organism evidence="2 3">
    <name type="scientific">Kangsaoukella pontilimi</name>
    <dbReference type="NCBI Taxonomy" id="2691042"/>
    <lineage>
        <taxon>Bacteria</taxon>
        <taxon>Pseudomonadati</taxon>
        <taxon>Pseudomonadota</taxon>
        <taxon>Alphaproteobacteria</taxon>
        <taxon>Rhodobacterales</taxon>
        <taxon>Paracoccaceae</taxon>
        <taxon>Kangsaoukella</taxon>
    </lineage>
</organism>
<dbReference type="RefSeq" id="WP_160764586.1">
    <property type="nucleotide sequence ID" value="NZ_WUPT01000002.1"/>
</dbReference>
<dbReference type="InterPro" id="IPR001677">
    <property type="entry name" value="TbpB_B_D"/>
</dbReference>
<accession>A0A7C9MGZ8</accession>